<evidence type="ECO:0000256" key="2">
    <source>
        <dbReference type="ARBA" id="ARBA00022692"/>
    </source>
</evidence>
<organism evidence="8 9">
    <name type="scientific">Acidaminococcus fermentans (strain ATCC 25085 / DSM 20731 / CCUG 9996 / CIP 106432 / VR4)</name>
    <dbReference type="NCBI Taxonomy" id="591001"/>
    <lineage>
        <taxon>Bacteria</taxon>
        <taxon>Bacillati</taxon>
        <taxon>Bacillota</taxon>
        <taxon>Negativicutes</taxon>
        <taxon>Acidaminococcales</taxon>
        <taxon>Acidaminococcaceae</taxon>
        <taxon>Acidaminococcus</taxon>
    </lineage>
</organism>
<keyword evidence="9" id="KW-1185">Reference proteome</keyword>
<evidence type="ECO:0000259" key="7">
    <source>
        <dbReference type="Pfam" id="PF17287"/>
    </source>
</evidence>
<dbReference type="PROSITE" id="PS51257">
    <property type="entry name" value="PROKAR_LIPOPROTEIN"/>
    <property type="match status" value="1"/>
</dbReference>
<evidence type="ECO:0000256" key="4">
    <source>
        <dbReference type="SAM" id="MobiDB-lite"/>
    </source>
</evidence>
<feature type="domain" description="ShlB POTRA" evidence="7">
    <location>
        <begin position="152"/>
        <end position="203"/>
    </location>
</feature>
<keyword evidence="3" id="KW-0998">Cell outer membrane</keyword>
<dbReference type="Pfam" id="PF08479">
    <property type="entry name" value="POTRA_2"/>
    <property type="match status" value="1"/>
</dbReference>
<dbReference type="HOGENOM" id="CLU_020581_2_0_9"/>
<dbReference type="PIRSF" id="PIRSF029745">
    <property type="entry name" value="FhaC"/>
    <property type="match status" value="1"/>
</dbReference>
<evidence type="ECO:0000256" key="3">
    <source>
        <dbReference type="ARBA" id="ARBA00023237"/>
    </source>
</evidence>
<dbReference type="STRING" id="591001.Acfer_1778"/>
<dbReference type="OrthoDB" id="290122at2"/>
<feature type="domain" description="Haemolysin activator HlyB C-terminal" evidence="5">
    <location>
        <begin position="210"/>
        <end position="522"/>
    </location>
</feature>
<feature type="region of interest" description="Disordered" evidence="4">
    <location>
        <begin position="33"/>
        <end position="67"/>
    </location>
</feature>
<evidence type="ECO:0000259" key="5">
    <source>
        <dbReference type="Pfam" id="PF03865"/>
    </source>
</evidence>
<accession>D2RM30</accession>
<dbReference type="Pfam" id="PF17287">
    <property type="entry name" value="POTRA_3"/>
    <property type="match status" value="1"/>
</dbReference>
<keyword evidence="2" id="KW-0812">Transmembrane</keyword>
<dbReference type="InterPro" id="IPR035251">
    <property type="entry name" value="ShlB_POTRA"/>
</dbReference>
<dbReference type="PANTHER" id="PTHR34597:SF3">
    <property type="entry name" value="OUTER MEMBRANE TRANSPORTER CDIB"/>
    <property type="match status" value="1"/>
</dbReference>
<dbReference type="AlphaFoldDB" id="D2RM30"/>
<dbReference type="Pfam" id="PF03865">
    <property type="entry name" value="ShlB"/>
    <property type="match status" value="1"/>
</dbReference>
<name>D2RM30_ACIFV</name>
<dbReference type="RefSeq" id="WP_012939116.1">
    <property type="nucleotide sequence ID" value="NC_013740.1"/>
</dbReference>
<dbReference type="GO" id="GO:0098046">
    <property type="term" value="C:type V protein secretion system complex"/>
    <property type="evidence" value="ECO:0007669"/>
    <property type="project" value="TreeGrafter"/>
</dbReference>
<dbReference type="KEGG" id="afn:Acfer_1778"/>
<dbReference type="Gene3D" id="3.10.20.310">
    <property type="entry name" value="membrane protein fhac"/>
    <property type="match status" value="1"/>
</dbReference>
<feature type="domain" description="Polypeptide-transport-associated ShlB-type" evidence="6">
    <location>
        <begin position="74"/>
        <end position="145"/>
    </location>
</feature>
<evidence type="ECO:0000313" key="9">
    <source>
        <dbReference type="Proteomes" id="UP000001902"/>
    </source>
</evidence>
<dbReference type="GeneID" id="78335471"/>
<sequence length="562" mass="63657">MGRQWTGIIGAVGVLWGMACPVFAAPNPFLQQEQLQQARQEQRKRMERLENPGERQPEKQEVPEAELPSSPVRFQIDRIQMEGNIIAFPWMDRITNKYLHRELDGASISRLAGELNQQLLDRGYVTTRVLVPEQNLNGGTLRLILQAGIFHGFRNPDGTAVYGSMARAFPIHPGDVLNLRKLEQGMEQLNRLPSQKVRMNLVPAREDFATDVELQVERKNNVYGLVSTDDSGLKSTGKSQWNTEISWDQPLFQNDRLQLDLNGDATRSGTEKGTRGQAVSYSIPYGWDTFTFSFSRYQYHQRVHLEPFPFLSEGLTKTGKFTWDHVVYRSRTQRQSLDFSIRKRDSHSYLDHRELDIQTQHTTAVEAGWNLRDYLGSGVLYTRLGHRMGVAWLGAQPENPYGEGPKTRYNMWLLDVDYQKPFQLGKQQATYTASFHGQWTMKGDRLYGLDDISMGNRYTVRGFDGEYTLMGESGWYLRNEVACPVAPWGEVYVGADGGAVYGPSTDILTGRTIAGGVVGLRGTIPFGNTELFYDVFAGIPLYKPQGYPTKSVTCGFSAGWRF</sequence>
<evidence type="ECO:0000313" key="8">
    <source>
        <dbReference type="EMBL" id="ADB48132.1"/>
    </source>
</evidence>
<dbReference type="PANTHER" id="PTHR34597">
    <property type="entry name" value="SLR1661 PROTEIN"/>
    <property type="match status" value="1"/>
</dbReference>
<dbReference type="Gene3D" id="2.40.160.50">
    <property type="entry name" value="membrane protein fhac: a member of the omp85/tpsb transporter family"/>
    <property type="match status" value="1"/>
</dbReference>
<dbReference type="InterPro" id="IPR027282">
    <property type="entry name" value="TPS"/>
</dbReference>
<dbReference type="GO" id="GO:0008320">
    <property type="term" value="F:protein transmembrane transporter activity"/>
    <property type="evidence" value="ECO:0007669"/>
    <property type="project" value="TreeGrafter"/>
</dbReference>
<evidence type="ECO:0000256" key="1">
    <source>
        <dbReference type="ARBA" id="ARBA00022452"/>
    </source>
</evidence>
<dbReference type="InterPro" id="IPR051544">
    <property type="entry name" value="TPS_OM_transporter"/>
</dbReference>
<reference evidence="8 9" key="1">
    <citation type="journal article" date="2010" name="Stand. Genomic Sci.">
        <title>Complete genome sequence of Acidaminococcus fermentans type strain (VR4).</title>
        <authorList>
            <person name="Chang Y.J."/>
            <person name="Pukall R."/>
            <person name="Saunders E."/>
            <person name="Lapidus A."/>
            <person name="Copeland A."/>
            <person name="Nolan M."/>
            <person name="Glavina Del Rio T."/>
            <person name="Lucas S."/>
            <person name="Chen F."/>
            <person name="Tice H."/>
            <person name="Cheng J.F."/>
            <person name="Han C."/>
            <person name="Detter J.C."/>
            <person name="Bruce D."/>
            <person name="Goodwin L."/>
            <person name="Pitluck S."/>
            <person name="Mikhailova N."/>
            <person name="Liolios K."/>
            <person name="Pati A."/>
            <person name="Ivanova N."/>
            <person name="Mavromatis K."/>
            <person name="Chen A."/>
            <person name="Palaniappan K."/>
            <person name="Land M."/>
            <person name="Hauser L."/>
            <person name="Jeffries C.D."/>
            <person name="Brettin T."/>
            <person name="Rohde M."/>
            <person name="Goker M."/>
            <person name="Bristow J."/>
            <person name="Eisen J.A."/>
            <person name="Markowitz V."/>
            <person name="Hugenholtz P."/>
            <person name="Kyrpides N.C."/>
            <person name="Klenk H.P."/>
        </authorList>
    </citation>
    <scope>NUCLEOTIDE SEQUENCE [LARGE SCALE GENOMIC DNA]</scope>
    <source>
        <strain evidence="9">ATCC 25085 / DSM 20731 / CCUG 9996 / CIP 106432 / VR4</strain>
    </source>
</reference>
<proteinExistence type="predicted"/>
<dbReference type="EMBL" id="CP001859">
    <property type="protein sequence ID" value="ADB48132.1"/>
    <property type="molecule type" value="Genomic_DNA"/>
</dbReference>
<dbReference type="InterPro" id="IPR005565">
    <property type="entry name" value="Hemolysn_activator_HlyB_C"/>
</dbReference>
<feature type="compositionally biased region" description="Basic and acidic residues" evidence="4">
    <location>
        <begin position="40"/>
        <end position="62"/>
    </location>
</feature>
<dbReference type="eggNOG" id="COG2831">
    <property type="taxonomic scope" value="Bacteria"/>
</dbReference>
<dbReference type="Proteomes" id="UP000001902">
    <property type="component" value="Chromosome"/>
</dbReference>
<protein>
    <submittedName>
        <fullName evidence="8">Polypeptide-transport-associated domain protein ShlB-type</fullName>
    </submittedName>
</protein>
<gene>
    <name evidence="8" type="ordered locus">Acfer_1778</name>
</gene>
<evidence type="ECO:0000259" key="6">
    <source>
        <dbReference type="Pfam" id="PF08479"/>
    </source>
</evidence>
<keyword evidence="1" id="KW-0472">Membrane</keyword>
<dbReference type="InterPro" id="IPR013686">
    <property type="entry name" value="Polypept-transport_assoc_ShlB"/>
</dbReference>
<dbReference type="GO" id="GO:0046819">
    <property type="term" value="P:protein secretion by the type V secretion system"/>
    <property type="evidence" value="ECO:0007669"/>
    <property type="project" value="TreeGrafter"/>
</dbReference>
<keyword evidence="1" id="KW-1134">Transmembrane beta strand</keyword>